<gene>
    <name evidence="1" type="ORF">GCM10010274_58980</name>
</gene>
<dbReference type="Proteomes" id="UP000636661">
    <property type="component" value="Unassembled WGS sequence"/>
</dbReference>
<evidence type="ECO:0000313" key="2">
    <source>
        <dbReference type="Proteomes" id="UP000636661"/>
    </source>
</evidence>
<proteinExistence type="predicted"/>
<keyword evidence="2" id="KW-1185">Reference proteome</keyword>
<comment type="caution">
    <text evidence="1">The sequence shown here is derived from an EMBL/GenBank/DDBJ whole genome shotgun (WGS) entry which is preliminary data.</text>
</comment>
<organism evidence="1 2">
    <name type="scientific">Streptomyces lavendofoliae</name>
    <dbReference type="NCBI Taxonomy" id="67314"/>
    <lineage>
        <taxon>Bacteria</taxon>
        <taxon>Bacillati</taxon>
        <taxon>Actinomycetota</taxon>
        <taxon>Actinomycetes</taxon>
        <taxon>Kitasatosporales</taxon>
        <taxon>Streptomycetaceae</taxon>
        <taxon>Streptomyces</taxon>
    </lineage>
</organism>
<dbReference type="RefSeq" id="WP_189554327.1">
    <property type="nucleotide sequence ID" value="NZ_BMTP01000020.1"/>
</dbReference>
<reference evidence="1" key="2">
    <citation type="submission" date="2020-09" db="EMBL/GenBank/DDBJ databases">
        <authorList>
            <person name="Sun Q."/>
            <person name="Ohkuma M."/>
        </authorList>
    </citation>
    <scope>NUCLEOTIDE SEQUENCE</scope>
    <source>
        <strain evidence="1">JCM 4391</strain>
    </source>
</reference>
<name>A0A918I379_9ACTN</name>
<sequence length="189" mass="21565">MTGPDDPDWRWEFRCEDFVYARLAEQQTAAEALSPGPTRDQALTNVDTIYLIASQHNIWIDMRGRSAGRCITCAPGDGGVPCYTMRGLARLWSHHPDYRPGWNQHVEDPGSATHQEYKQRSTIYSRREAELNAFYDRFDLVQTDTGEHWRCKTCGACGEEQRPILASDYPFAITGAPREHPTCPERNET</sequence>
<reference evidence="1" key="1">
    <citation type="journal article" date="2014" name="Int. J. Syst. Evol. Microbiol.">
        <title>Complete genome sequence of Corynebacterium casei LMG S-19264T (=DSM 44701T), isolated from a smear-ripened cheese.</title>
        <authorList>
            <consortium name="US DOE Joint Genome Institute (JGI-PGF)"/>
            <person name="Walter F."/>
            <person name="Albersmeier A."/>
            <person name="Kalinowski J."/>
            <person name="Ruckert C."/>
        </authorList>
    </citation>
    <scope>NUCLEOTIDE SEQUENCE</scope>
    <source>
        <strain evidence="1">JCM 4391</strain>
    </source>
</reference>
<accession>A0A918I379</accession>
<evidence type="ECO:0000313" key="1">
    <source>
        <dbReference type="EMBL" id="GGU62403.1"/>
    </source>
</evidence>
<protein>
    <submittedName>
        <fullName evidence="1">Uncharacterized protein</fullName>
    </submittedName>
</protein>
<dbReference type="EMBL" id="BMTP01000020">
    <property type="protein sequence ID" value="GGU62403.1"/>
    <property type="molecule type" value="Genomic_DNA"/>
</dbReference>
<dbReference type="AlphaFoldDB" id="A0A918I379"/>